<dbReference type="RefSeq" id="WP_013781026.1">
    <property type="nucleotide sequence ID" value="NC_015520.1"/>
</dbReference>
<evidence type="ECO:0008006" key="3">
    <source>
        <dbReference type="Google" id="ProtNLM"/>
    </source>
</evidence>
<dbReference type="KEGG" id="mas:Mahau_1404"/>
<dbReference type="AlphaFoldDB" id="F3ZXE0"/>
<name>F3ZXE0_MAHA5</name>
<reference evidence="1 2" key="2">
    <citation type="journal article" date="2011" name="Stand. Genomic Sci.">
        <title>Complete genome sequence of Mahella australiensis type strain (50-1 BON).</title>
        <authorList>
            <person name="Sikorski J."/>
            <person name="Teshima H."/>
            <person name="Nolan M."/>
            <person name="Lucas S."/>
            <person name="Hammon N."/>
            <person name="Deshpande S."/>
            <person name="Cheng J.F."/>
            <person name="Pitluck S."/>
            <person name="Liolios K."/>
            <person name="Pagani I."/>
            <person name="Ivanova N."/>
            <person name="Huntemann M."/>
            <person name="Mavromatis K."/>
            <person name="Ovchinikova G."/>
            <person name="Pati A."/>
            <person name="Tapia R."/>
            <person name="Han C."/>
            <person name="Goodwin L."/>
            <person name="Chen A."/>
            <person name="Palaniappan K."/>
            <person name="Land M."/>
            <person name="Hauser L."/>
            <person name="Ngatchou-Djao O.D."/>
            <person name="Rohde M."/>
            <person name="Pukall R."/>
            <person name="Spring S."/>
            <person name="Abt B."/>
            <person name="Goker M."/>
            <person name="Detter J.C."/>
            <person name="Woyke T."/>
            <person name="Bristow J."/>
            <person name="Markowitz V."/>
            <person name="Hugenholtz P."/>
            <person name="Eisen J.A."/>
            <person name="Kyrpides N.C."/>
            <person name="Klenk H.P."/>
            <person name="Lapidus A."/>
        </authorList>
    </citation>
    <scope>NUCLEOTIDE SEQUENCE [LARGE SCALE GENOMIC DNA]</scope>
    <source>
        <strain evidence="2">DSM 15567 / CIP 107919 / 50-1 BON</strain>
    </source>
</reference>
<dbReference type="STRING" id="697281.Mahau_1404"/>
<gene>
    <name evidence="1" type="ordered locus">Mahau_1404</name>
</gene>
<evidence type="ECO:0000313" key="2">
    <source>
        <dbReference type="Proteomes" id="UP000008457"/>
    </source>
</evidence>
<dbReference type="Proteomes" id="UP000008457">
    <property type="component" value="Chromosome"/>
</dbReference>
<dbReference type="InterPro" id="IPR012347">
    <property type="entry name" value="Ferritin-like"/>
</dbReference>
<dbReference type="InterPro" id="IPR009078">
    <property type="entry name" value="Ferritin-like_SF"/>
</dbReference>
<dbReference type="CDD" id="cd00657">
    <property type="entry name" value="Ferritin_like"/>
    <property type="match status" value="1"/>
</dbReference>
<dbReference type="HOGENOM" id="CLU_146008_0_0_9"/>
<reference evidence="2" key="1">
    <citation type="submission" date="2010-11" db="EMBL/GenBank/DDBJ databases">
        <title>The complete genome of Mahella australiensis DSM 15567.</title>
        <authorList>
            <consortium name="US DOE Joint Genome Institute (JGI-PGF)"/>
            <person name="Lucas S."/>
            <person name="Copeland A."/>
            <person name="Lapidus A."/>
            <person name="Bruce D."/>
            <person name="Goodwin L."/>
            <person name="Pitluck S."/>
            <person name="Kyrpides N."/>
            <person name="Mavromatis K."/>
            <person name="Pagani I."/>
            <person name="Ivanova N."/>
            <person name="Teshima H."/>
            <person name="Brettin T."/>
            <person name="Detter J.C."/>
            <person name="Han C."/>
            <person name="Tapia R."/>
            <person name="Land M."/>
            <person name="Hauser L."/>
            <person name="Markowitz V."/>
            <person name="Cheng J.-F."/>
            <person name="Hugenholtz P."/>
            <person name="Woyke T."/>
            <person name="Wu D."/>
            <person name="Spring S."/>
            <person name="Pukall R."/>
            <person name="Steenblock K."/>
            <person name="Schneider S."/>
            <person name="Klenk H.-P."/>
            <person name="Eisen J.A."/>
        </authorList>
    </citation>
    <scope>NUCLEOTIDE SEQUENCE [LARGE SCALE GENOMIC DNA]</scope>
    <source>
        <strain evidence="2">DSM 15567 / CIP 107919 / 50-1 BON</strain>
    </source>
</reference>
<proteinExistence type="predicted"/>
<protein>
    <recommendedName>
        <fullName evidence="3">Ferritin-like domain-containing protein</fullName>
    </recommendedName>
</protein>
<evidence type="ECO:0000313" key="1">
    <source>
        <dbReference type="EMBL" id="AEE96597.1"/>
    </source>
</evidence>
<sequence length="151" mass="16895">MDQQAIVDKLNWFYALELTQIDNYTAQAEFVSDQYVSQALKRFASIEQQHADNIAAQMKRFDAIPGKAGNILAPQLGKVLGNILGASGIFLLLKTNVAIEQKAMSDYKDFIAEINDAELLKVLWSNLIDEDLHSAWMFNKAEQLAMEGEKG</sequence>
<dbReference type="Gene3D" id="1.20.1260.10">
    <property type="match status" value="1"/>
</dbReference>
<accession>F3ZXE0</accession>
<dbReference type="eggNOG" id="COG1633">
    <property type="taxonomic scope" value="Bacteria"/>
</dbReference>
<dbReference type="EMBL" id="CP002360">
    <property type="protein sequence ID" value="AEE96597.1"/>
    <property type="molecule type" value="Genomic_DNA"/>
</dbReference>
<organism evidence="1 2">
    <name type="scientific">Mahella australiensis (strain DSM 15567 / CIP 107919 / 50-1 BON)</name>
    <dbReference type="NCBI Taxonomy" id="697281"/>
    <lineage>
        <taxon>Bacteria</taxon>
        <taxon>Bacillati</taxon>
        <taxon>Bacillota</taxon>
        <taxon>Clostridia</taxon>
        <taxon>Thermoanaerobacterales</taxon>
        <taxon>Thermoanaerobacterales Family IV. Incertae Sedis</taxon>
        <taxon>Mahella</taxon>
    </lineage>
</organism>
<keyword evidence="2" id="KW-1185">Reference proteome</keyword>
<dbReference type="SUPFAM" id="SSF47240">
    <property type="entry name" value="Ferritin-like"/>
    <property type="match status" value="1"/>
</dbReference>